<evidence type="ECO:0000313" key="1">
    <source>
        <dbReference type="EMBL" id="KAI0041442.1"/>
    </source>
</evidence>
<keyword evidence="2" id="KW-1185">Reference proteome</keyword>
<organism evidence="1 2">
    <name type="scientific">Auriscalpium vulgare</name>
    <dbReference type="NCBI Taxonomy" id="40419"/>
    <lineage>
        <taxon>Eukaryota</taxon>
        <taxon>Fungi</taxon>
        <taxon>Dikarya</taxon>
        <taxon>Basidiomycota</taxon>
        <taxon>Agaricomycotina</taxon>
        <taxon>Agaricomycetes</taxon>
        <taxon>Russulales</taxon>
        <taxon>Auriscalpiaceae</taxon>
        <taxon>Auriscalpium</taxon>
    </lineage>
</organism>
<sequence length="319" mass="35855">MPLSFSIFSRLTSLNIVNSYDNRKDPFEEALAELLNGLEGMRELERLQIYFCNANEYFPVAEEPVRKHRSVTLAKLAYLELNTSLREATMLISHLSLPAYAVTCYRLTVSAEDHPDRFFPRILASVQFHANPAQISNTITSLHVGTVEVLTRARPYYETVITARTNAHTHEPAMTVQIFKHACPARVVFNALASAHLRELTLDCDVIKDSTWPDLPALRRLVVKSAAVGSLCESLGRVPPVMPALEALVFVGVVISVSARQRWAQGEGMRELPRILAARAEAGCRLEELDVTRCIVDEEWVVRAKKKLFGTRVKWEKDA</sequence>
<comment type="caution">
    <text evidence="1">The sequence shown here is derived from an EMBL/GenBank/DDBJ whole genome shotgun (WGS) entry which is preliminary data.</text>
</comment>
<accession>A0ACB8RC40</accession>
<dbReference type="Proteomes" id="UP000814033">
    <property type="component" value="Unassembled WGS sequence"/>
</dbReference>
<reference evidence="1" key="1">
    <citation type="submission" date="2021-02" db="EMBL/GenBank/DDBJ databases">
        <authorList>
            <consortium name="DOE Joint Genome Institute"/>
            <person name="Ahrendt S."/>
            <person name="Looney B.P."/>
            <person name="Miyauchi S."/>
            <person name="Morin E."/>
            <person name="Drula E."/>
            <person name="Courty P.E."/>
            <person name="Chicoki N."/>
            <person name="Fauchery L."/>
            <person name="Kohler A."/>
            <person name="Kuo A."/>
            <person name="Labutti K."/>
            <person name="Pangilinan J."/>
            <person name="Lipzen A."/>
            <person name="Riley R."/>
            <person name="Andreopoulos W."/>
            <person name="He G."/>
            <person name="Johnson J."/>
            <person name="Barry K.W."/>
            <person name="Grigoriev I.V."/>
            <person name="Nagy L."/>
            <person name="Hibbett D."/>
            <person name="Henrissat B."/>
            <person name="Matheny P.B."/>
            <person name="Labbe J."/>
            <person name="Martin F."/>
        </authorList>
    </citation>
    <scope>NUCLEOTIDE SEQUENCE</scope>
    <source>
        <strain evidence="1">FP105234-sp</strain>
    </source>
</reference>
<dbReference type="EMBL" id="MU276122">
    <property type="protein sequence ID" value="KAI0041442.1"/>
    <property type="molecule type" value="Genomic_DNA"/>
</dbReference>
<reference evidence="1" key="2">
    <citation type="journal article" date="2022" name="New Phytol.">
        <title>Evolutionary transition to the ectomycorrhizal habit in the genomes of a hyperdiverse lineage of mushroom-forming fungi.</title>
        <authorList>
            <person name="Looney B."/>
            <person name="Miyauchi S."/>
            <person name="Morin E."/>
            <person name="Drula E."/>
            <person name="Courty P.E."/>
            <person name="Kohler A."/>
            <person name="Kuo A."/>
            <person name="LaButti K."/>
            <person name="Pangilinan J."/>
            <person name="Lipzen A."/>
            <person name="Riley R."/>
            <person name="Andreopoulos W."/>
            <person name="He G."/>
            <person name="Johnson J."/>
            <person name="Nolan M."/>
            <person name="Tritt A."/>
            <person name="Barry K.W."/>
            <person name="Grigoriev I.V."/>
            <person name="Nagy L.G."/>
            <person name="Hibbett D."/>
            <person name="Henrissat B."/>
            <person name="Matheny P.B."/>
            <person name="Labbe J."/>
            <person name="Martin F.M."/>
        </authorList>
    </citation>
    <scope>NUCLEOTIDE SEQUENCE</scope>
    <source>
        <strain evidence="1">FP105234-sp</strain>
    </source>
</reference>
<name>A0ACB8RC40_9AGAM</name>
<proteinExistence type="predicted"/>
<evidence type="ECO:0000313" key="2">
    <source>
        <dbReference type="Proteomes" id="UP000814033"/>
    </source>
</evidence>
<protein>
    <submittedName>
        <fullName evidence="1">Uncharacterized protein</fullName>
    </submittedName>
</protein>
<gene>
    <name evidence="1" type="ORF">FA95DRAFT_694164</name>
</gene>